<dbReference type="Pfam" id="PF00107">
    <property type="entry name" value="ADH_zinc_N"/>
    <property type="match status" value="1"/>
</dbReference>
<dbReference type="PANTHER" id="PTHR44013:SF1">
    <property type="entry name" value="ZINC-TYPE ALCOHOL DEHYDROGENASE-LIKE PROTEIN C16A3.02C"/>
    <property type="match status" value="1"/>
</dbReference>
<protein>
    <submittedName>
        <fullName evidence="2">NADPH:quinone reductase</fullName>
    </submittedName>
</protein>
<dbReference type="SMART" id="SM00829">
    <property type="entry name" value="PKS_ER"/>
    <property type="match status" value="1"/>
</dbReference>
<evidence type="ECO:0000259" key="1">
    <source>
        <dbReference type="SMART" id="SM00829"/>
    </source>
</evidence>
<dbReference type="InterPro" id="IPR020843">
    <property type="entry name" value="ER"/>
</dbReference>
<keyword evidence="3" id="KW-1185">Reference proteome</keyword>
<dbReference type="Pfam" id="PF08240">
    <property type="entry name" value="ADH_N"/>
    <property type="match status" value="1"/>
</dbReference>
<dbReference type="OrthoDB" id="9792162at2"/>
<sequence>MKAIVYTKYGPADVLELREVEKPAPKENEVLIKIHATTVNSGDCRVRGLNGPFLYRIPMRIMMGFRKPRKPILGVELAGEIEAVGKNVTRYKVGEKVFAFTGMRFGAYAEYSCLCEDGLLALIPGNVTYEEAAAVSFGGTTALHFLRKGNIQSARKVLVYGASGAVGTAAVQLAKYFGAEVTGVCSTANLELVKSLGADKVIDYTKEDLAKRGELYDIVFDAVGKRSRSKCKQALAPNGQYVSVVGQGIAKVRTEDLLLLKELMEKGALKPIIDRRYSFEQMSDAHRYVEKGHKTGCVAITVGHDRKL</sequence>
<dbReference type="eggNOG" id="COG0604">
    <property type="taxonomic scope" value="Bacteria"/>
</dbReference>
<dbReference type="InterPro" id="IPR013154">
    <property type="entry name" value="ADH-like_N"/>
</dbReference>
<accession>A0A081P4S0</accession>
<dbReference type="CDD" id="cd08267">
    <property type="entry name" value="MDR1"/>
    <property type="match status" value="1"/>
</dbReference>
<dbReference type="AlphaFoldDB" id="A0A081P4S0"/>
<evidence type="ECO:0000313" key="2">
    <source>
        <dbReference type="EMBL" id="KEQ25693.1"/>
    </source>
</evidence>
<reference evidence="2 3" key="1">
    <citation type="submission" date="2014-06" db="EMBL/GenBank/DDBJ databases">
        <title>Draft genome sequence of Paenibacillus sp. MSt1.</title>
        <authorList>
            <person name="Aw Y.K."/>
            <person name="Ong K.S."/>
            <person name="Gan H.M."/>
            <person name="Lee S.M."/>
        </authorList>
    </citation>
    <scope>NUCLEOTIDE SEQUENCE [LARGE SCALE GENOMIC DNA]</scope>
    <source>
        <strain evidence="2 3">MSt1</strain>
    </source>
</reference>
<dbReference type="InterPro" id="IPR052733">
    <property type="entry name" value="Chloroplast_QOR"/>
</dbReference>
<evidence type="ECO:0000313" key="3">
    <source>
        <dbReference type="Proteomes" id="UP000028123"/>
    </source>
</evidence>
<comment type="caution">
    <text evidence="2">The sequence shown here is derived from an EMBL/GenBank/DDBJ whole genome shotgun (WGS) entry which is preliminary data.</text>
</comment>
<dbReference type="PANTHER" id="PTHR44013">
    <property type="entry name" value="ZINC-TYPE ALCOHOL DEHYDROGENASE-LIKE PROTEIN C16A3.02C"/>
    <property type="match status" value="1"/>
</dbReference>
<dbReference type="InterPro" id="IPR011032">
    <property type="entry name" value="GroES-like_sf"/>
</dbReference>
<dbReference type="RefSeq" id="WP_036682210.1">
    <property type="nucleotide sequence ID" value="NZ_JNVM01000010.1"/>
</dbReference>
<dbReference type="Proteomes" id="UP000028123">
    <property type="component" value="Unassembled WGS sequence"/>
</dbReference>
<dbReference type="InterPro" id="IPR013149">
    <property type="entry name" value="ADH-like_C"/>
</dbReference>
<dbReference type="Gene3D" id="3.90.180.10">
    <property type="entry name" value="Medium-chain alcohol dehydrogenases, catalytic domain"/>
    <property type="match status" value="1"/>
</dbReference>
<dbReference type="GO" id="GO:0016491">
    <property type="term" value="F:oxidoreductase activity"/>
    <property type="evidence" value="ECO:0007669"/>
    <property type="project" value="InterPro"/>
</dbReference>
<name>A0A081P4S0_9BACL</name>
<dbReference type="InterPro" id="IPR036291">
    <property type="entry name" value="NAD(P)-bd_dom_sf"/>
</dbReference>
<dbReference type="SUPFAM" id="SSF51735">
    <property type="entry name" value="NAD(P)-binding Rossmann-fold domains"/>
    <property type="match status" value="1"/>
</dbReference>
<gene>
    <name evidence="2" type="ORF">ET33_02975</name>
</gene>
<dbReference type="SUPFAM" id="SSF50129">
    <property type="entry name" value="GroES-like"/>
    <property type="match status" value="1"/>
</dbReference>
<proteinExistence type="predicted"/>
<feature type="domain" description="Enoyl reductase (ER)" evidence="1">
    <location>
        <begin position="10"/>
        <end position="300"/>
    </location>
</feature>
<dbReference type="EMBL" id="JNVM01000010">
    <property type="protein sequence ID" value="KEQ25693.1"/>
    <property type="molecule type" value="Genomic_DNA"/>
</dbReference>
<dbReference type="Gene3D" id="3.40.50.720">
    <property type="entry name" value="NAD(P)-binding Rossmann-like Domain"/>
    <property type="match status" value="1"/>
</dbReference>
<organism evidence="2 3">
    <name type="scientific">Paenibacillus tyrfis</name>
    <dbReference type="NCBI Taxonomy" id="1501230"/>
    <lineage>
        <taxon>Bacteria</taxon>
        <taxon>Bacillati</taxon>
        <taxon>Bacillota</taxon>
        <taxon>Bacilli</taxon>
        <taxon>Bacillales</taxon>
        <taxon>Paenibacillaceae</taxon>
        <taxon>Paenibacillus</taxon>
    </lineage>
</organism>